<gene>
    <name evidence="2" type="ORF">HYD_0710</name>
</gene>
<name>A0ABM7V879_9PROT</name>
<feature type="signal peptide" evidence="1">
    <location>
        <begin position="1"/>
        <end position="20"/>
    </location>
</feature>
<accession>A0ABM7V879</accession>
<evidence type="ECO:0000313" key="2">
    <source>
        <dbReference type="EMBL" id="BDB95938.1"/>
    </source>
</evidence>
<keyword evidence="3" id="KW-1185">Reference proteome</keyword>
<dbReference type="RefSeq" id="WP_236865192.1">
    <property type="nucleotide sequence ID" value="NZ_AP025225.1"/>
</dbReference>
<protein>
    <submittedName>
        <fullName evidence="2">Uncharacterized protein</fullName>
    </submittedName>
</protein>
<evidence type="ECO:0000313" key="3">
    <source>
        <dbReference type="Proteomes" id="UP001320209"/>
    </source>
</evidence>
<organism evidence="2 3">
    <name type="scientific">Candidatus Hydrogenosomobacter endosymbioticus</name>
    <dbReference type="NCBI Taxonomy" id="2558174"/>
    <lineage>
        <taxon>Bacteria</taxon>
        <taxon>Pseudomonadati</taxon>
        <taxon>Pseudomonadota</taxon>
        <taxon>Alphaproteobacteria</taxon>
        <taxon>Holosporales</taxon>
        <taxon>Holosporaceae</taxon>
        <taxon>Candidatus Hydrogenosomobacter</taxon>
    </lineage>
</organism>
<reference evidence="2" key="1">
    <citation type="submission" date="2021-10" db="EMBL/GenBank/DDBJ databases">
        <title>Genome Sequence of The Candidatus Hydrogeosomobacter endosymbioticus, an Intracellular Bacterial Symbiont of the Anaerobic Ciliate GW7.</title>
        <authorList>
            <person name="Shiohama Y."/>
            <person name="Shinzato N."/>
        </authorList>
    </citation>
    <scope>NUCLEOTIDE SEQUENCE [LARGE SCALE GENOMIC DNA]</scope>
    <source>
        <strain evidence="2">200920</strain>
    </source>
</reference>
<sequence>MFKQTLFACALVACSSGAFAGKDIESIMEEIDNGQKQLVVKQADFVQLMAKIQNEGQNDNYRALMNGLLKEINEIYFGIARKTKIVEDYKNGKLDDSDLND</sequence>
<dbReference type="Proteomes" id="UP001320209">
    <property type="component" value="Chromosome"/>
</dbReference>
<evidence type="ECO:0000256" key="1">
    <source>
        <dbReference type="SAM" id="SignalP"/>
    </source>
</evidence>
<proteinExistence type="predicted"/>
<keyword evidence="1" id="KW-0732">Signal</keyword>
<dbReference type="EMBL" id="AP025225">
    <property type="protein sequence ID" value="BDB95938.1"/>
    <property type="molecule type" value="Genomic_DNA"/>
</dbReference>
<feature type="chain" id="PRO_5047204359" evidence="1">
    <location>
        <begin position="21"/>
        <end position="101"/>
    </location>
</feature>